<reference evidence="2 3" key="1">
    <citation type="submission" date="2014-10" db="EMBL/GenBank/DDBJ databases">
        <title>Genome sequence of Novosphingobium malaysiense MUSC 273(T).</title>
        <authorList>
            <person name="Lee L.-H."/>
        </authorList>
    </citation>
    <scope>NUCLEOTIDE SEQUENCE [LARGE SCALE GENOMIC DNA]</scope>
    <source>
        <strain evidence="2 3">MUSC 273</strain>
    </source>
</reference>
<dbReference type="PRINTS" id="PR00081">
    <property type="entry name" value="GDHRDH"/>
</dbReference>
<organism evidence="2 3">
    <name type="scientific">Novosphingobium malaysiense</name>
    <dbReference type="NCBI Taxonomy" id="1348853"/>
    <lineage>
        <taxon>Bacteria</taxon>
        <taxon>Pseudomonadati</taxon>
        <taxon>Pseudomonadota</taxon>
        <taxon>Alphaproteobacteria</taxon>
        <taxon>Sphingomonadales</taxon>
        <taxon>Sphingomonadaceae</taxon>
        <taxon>Novosphingobium</taxon>
    </lineage>
</organism>
<dbReference type="SUPFAM" id="SSF51735">
    <property type="entry name" value="NAD(P)-binding Rossmann-fold domains"/>
    <property type="match status" value="1"/>
</dbReference>
<dbReference type="RefSeq" id="WP_039286827.1">
    <property type="nucleotide sequence ID" value="NZ_JTDI01000005.1"/>
</dbReference>
<dbReference type="CDD" id="cd05233">
    <property type="entry name" value="SDR_c"/>
    <property type="match status" value="1"/>
</dbReference>
<proteinExistence type="inferred from homology"/>
<dbReference type="Pfam" id="PF13561">
    <property type="entry name" value="adh_short_C2"/>
    <property type="match status" value="1"/>
</dbReference>
<accession>A0A0B1ZIT1</accession>
<gene>
    <name evidence="2" type="ORF">LK12_16115</name>
</gene>
<evidence type="ECO:0000313" key="2">
    <source>
        <dbReference type="EMBL" id="KHK90437.1"/>
    </source>
</evidence>
<dbReference type="InterPro" id="IPR002347">
    <property type="entry name" value="SDR_fam"/>
</dbReference>
<name>A0A0B1ZIT1_9SPHN</name>
<dbReference type="Proteomes" id="UP000031057">
    <property type="component" value="Unassembled WGS sequence"/>
</dbReference>
<evidence type="ECO:0008006" key="4">
    <source>
        <dbReference type="Google" id="ProtNLM"/>
    </source>
</evidence>
<protein>
    <recommendedName>
        <fullName evidence="4">7-alpha-hydroxysteroid dehydrogenase</fullName>
    </recommendedName>
</protein>
<evidence type="ECO:0000256" key="1">
    <source>
        <dbReference type="ARBA" id="ARBA00006484"/>
    </source>
</evidence>
<dbReference type="InterPro" id="IPR036291">
    <property type="entry name" value="NAD(P)-bd_dom_sf"/>
</dbReference>
<dbReference type="AlphaFoldDB" id="A0A0B1ZIT1"/>
<dbReference type="Gene3D" id="3.40.50.720">
    <property type="entry name" value="NAD(P)-binding Rossmann-like Domain"/>
    <property type="match status" value="1"/>
</dbReference>
<evidence type="ECO:0000313" key="3">
    <source>
        <dbReference type="Proteomes" id="UP000031057"/>
    </source>
</evidence>
<dbReference type="FunFam" id="3.40.50.720:FF:000084">
    <property type="entry name" value="Short-chain dehydrogenase reductase"/>
    <property type="match status" value="1"/>
</dbReference>
<comment type="caution">
    <text evidence="2">The sequence shown here is derived from an EMBL/GenBank/DDBJ whole genome shotgun (WGS) entry which is preliminary data.</text>
</comment>
<dbReference type="InterPro" id="IPR050259">
    <property type="entry name" value="SDR"/>
</dbReference>
<dbReference type="EMBL" id="JTDI01000005">
    <property type="protein sequence ID" value="KHK90437.1"/>
    <property type="molecule type" value="Genomic_DNA"/>
</dbReference>
<dbReference type="PANTHER" id="PTHR42879">
    <property type="entry name" value="3-OXOACYL-(ACYL-CARRIER-PROTEIN) REDUCTASE"/>
    <property type="match status" value="1"/>
</dbReference>
<comment type="similarity">
    <text evidence="1">Belongs to the short-chain dehydrogenases/reductases (SDR) family.</text>
</comment>
<dbReference type="STRING" id="1348853.LK12_16115"/>
<keyword evidence="3" id="KW-1185">Reference proteome</keyword>
<sequence>MTGTKILAGKTALVTGASSGIGKATALMLSQDGAAVTIMGRREDALLAARDDILATTPEARVEVHAGDATEEEDVRRALAKAHAIAGRLDIVVPAVGGSNNYSPLLIEPTEHIFYVFKRNFLSAFLAIRESAPLMAARGGSIVCVSTAVVAQSSTGLASYAAMKAGVERLVELAALELGAARIRVNSVRPGMTRSEATQFMYETEGTEERYAAITPLGRTGEPEDVARAIRFLAGPEAGWVTGQNFAADGGQQLGGLAPDFLDDAFGKETMDKLRVGDVPQALRP</sequence>